<dbReference type="InterPro" id="IPR008906">
    <property type="entry name" value="HATC_C_dom"/>
</dbReference>
<evidence type="ECO:0000256" key="5">
    <source>
        <dbReference type="ARBA" id="ARBA00023242"/>
    </source>
</evidence>
<evidence type="ECO:0000256" key="1">
    <source>
        <dbReference type="ARBA" id="ARBA00004123"/>
    </source>
</evidence>
<dbReference type="AlphaFoldDB" id="A0A4P6XR54"/>
<evidence type="ECO:0000259" key="7">
    <source>
        <dbReference type="Pfam" id="PF05699"/>
    </source>
</evidence>
<sequence>MTKNTSNSRLGEAESGDFGISGAEKAYAPVFRFGLFTREKARAHDGTLMIILRCCHCAARYEHPKHANTTTLKTHSRAKHKDVLSDLAKKAQHDIKTKIADYADTILNTDLLQGSKTDKRPATDQLQGLKTDNRPITDYSPAPKHRQQVKLVGKKQKRNFDPAVFQEMFIAALVDSDILLNFCDRPKVQALLKYAIPGLEKTVTRFQIEKTIKGIYNQEVSELKKILANTDSRFALSLDEWKASDRYKFLGIALSYHDEYFALRTHTIGVELLNQGQTSEEALMEKLSKVLADYDINGRIISITRNSDAPSNNLLEKFVEFSNGISHLPSSKGDVRCAGHILHLSSEAILQYTFFRDNNTRVFAEFMENTTRKFPGLKIKARRLRRLPKNIRKIVKETREGGLLERAFAELVVDRKSKDNTKTGPEHLLLDNETQWLSTYQMLDRFLYFRKEIDILLSKVTAPDQRDRAVSCLDLMKISADEWDYLSSLREILHVYHEPTMNLQSSKRATIHMTIPYMWFLLEDLSAFVTESLKATNPWLSEGLLEARKTLDQYYPISKEYCTEDTLDLYLATILDPRIKLEFFEELGFKDEVITKIRNHFYEVYSRYKRDHSGKGNNLIKSDSPSTMSAPDKDTHFGQSRFSRMVYKKCNESAKDLDDEVTSYLNQPRETRQNLMEFYQGIRYASPVLYRIAKDYLAIPAVSAPTEPSSSLVGDIATKKRDRMLPEMTKILAFLKLRGKLPGCEKNEGAREVNEGSKDEWEDEWADGLAEESDVEGAQGPSENADRANSAPAEPGFNDIDDAILGEIAQSINKEMGDGFD</sequence>
<name>A0A4P6XR54_9ASCO</name>
<feature type="region of interest" description="Disordered" evidence="6">
    <location>
        <begin position="116"/>
        <end position="146"/>
    </location>
</feature>
<protein>
    <submittedName>
        <fullName evidence="8">HAT family C-terminal dimerization region</fullName>
    </submittedName>
</protein>
<evidence type="ECO:0000313" key="8">
    <source>
        <dbReference type="EMBL" id="QBM88806.1"/>
    </source>
</evidence>
<dbReference type="GO" id="GO:0005634">
    <property type="term" value="C:nucleus"/>
    <property type="evidence" value="ECO:0007669"/>
    <property type="project" value="UniProtKB-SubCell"/>
</dbReference>
<comment type="subcellular location">
    <subcellularLocation>
        <location evidence="1">Nucleus</location>
    </subcellularLocation>
</comment>
<evidence type="ECO:0000313" key="9">
    <source>
        <dbReference type="Proteomes" id="UP000292447"/>
    </source>
</evidence>
<proteinExistence type="predicted"/>
<keyword evidence="2" id="KW-0479">Metal-binding</keyword>
<organism evidence="8 9">
    <name type="scientific">Metschnikowia aff. pulcherrima</name>
    <dbReference type="NCBI Taxonomy" id="2163413"/>
    <lineage>
        <taxon>Eukaryota</taxon>
        <taxon>Fungi</taxon>
        <taxon>Dikarya</taxon>
        <taxon>Ascomycota</taxon>
        <taxon>Saccharomycotina</taxon>
        <taxon>Pichiomycetes</taxon>
        <taxon>Metschnikowiaceae</taxon>
        <taxon>Metschnikowia</taxon>
    </lineage>
</organism>
<keyword evidence="9" id="KW-1185">Reference proteome</keyword>
<dbReference type="GO" id="GO:0008270">
    <property type="term" value="F:zinc ion binding"/>
    <property type="evidence" value="ECO:0007669"/>
    <property type="project" value="UniProtKB-KW"/>
</dbReference>
<dbReference type="SUPFAM" id="SSF53098">
    <property type="entry name" value="Ribonuclease H-like"/>
    <property type="match status" value="1"/>
</dbReference>
<reference evidence="9" key="1">
    <citation type="submission" date="2019-03" db="EMBL/GenBank/DDBJ databases">
        <title>Snf2 controls pulcherriminic acid biosynthesis and connects pigmentation and antifungal activity of the yeast Metschnikowia pulcherrima.</title>
        <authorList>
            <person name="Gore-Lloyd D."/>
            <person name="Sumann I."/>
            <person name="Brachmann A.O."/>
            <person name="Schneeberger K."/>
            <person name="Ortiz-Merino R.A."/>
            <person name="Moreno-Beltran M."/>
            <person name="Schlaefli M."/>
            <person name="Kirner P."/>
            <person name="Santos Kron A."/>
            <person name="Wolfe K.H."/>
            <person name="Piel J."/>
            <person name="Ahrens C.H."/>
            <person name="Henk D."/>
            <person name="Freimoser F.M."/>
        </authorList>
    </citation>
    <scope>NUCLEOTIDE SEQUENCE [LARGE SCALE GENOMIC DNA]</scope>
    <source>
        <strain evidence="9">APC 1.2</strain>
    </source>
</reference>
<accession>A0A4P6XR54</accession>
<keyword evidence="3" id="KW-0863">Zinc-finger</keyword>
<dbReference type="Proteomes" id="UP000292447">
    <property type="component" value="Chromosome III"/>
</dbReference>
<feature type="region of interest" description="Disordered" evidence="6">
    <location>
        <begin position="745"/>
        <end position="799"/>
    </location>
</feature>
<feature type="compositionally biased region" description="Acidic residues" evidence="6">
    <location>
        <begin position="760"/>
        <end position="775"/>
    </location>
</feature>
<dbReference type="STRING" id="2163413.A0A4P6XR54"/>
<dbReference type="Pfam" id="PF05699">
    <property type="entry name" value="Dimer_Tnp_hAT"/>
    <property type="match status" value="1"/>
</dbReference>
<evidence type="ECO:0000256" key="2">
    <source>
        <dbReference type="ARBA" id="ARBA00022723"/>
    </source>
</evidence>
<feature type="compositionally biased region" description="Basic and acidic residues" evidence="6">
    <location>
        <begin position="745"/>
        <end position="759"/>
    </location>
</feature>
<keyword evidence="4" id="KW-0862">Zinc</keyword>
<feature type="domain" description="HAT C-terminal dimerisation" evidence="7">
    <location>
        <begin position="660"/>
        <end position="736"/>
    </location>
</feature>
<dbReference type="PANTHER" id="PTHR46481:SF10">
    <property type="entry name" value="ZINC FINGER BED DOMAIN-CONTAINING PROTEIN 39"/>
    <property type="match status" value="1"/>
</dbReference>
<evidence type="ECO:0000256" key="4">
    <source>
        <dbReference type="ARBA" id="ARBA00022833"/>
    </source>
</evidence>
<dbReference type="InterPro" id="IPR012337">
    <property type="entry name" value="RNaseH-like_sf"/>
</dbReference>
<dbReference type="GO" id="GO:0046983">
    <property type="term" value="F:protein dimerization activity"/>
    <property type="evidence" value="ECO:0007669"/>
    <property type="project" value="InterPro"/>
</dbReference>
<dbReference type="PANTHER" id="PTHR46481">
    <property type="entry name" value="ZINC FINGER BED DOMAIN-CONTAINING PROTEIN 4"/>
    <property type="match status" value="1"/>
</dbReference>
<gene>
    <name evidence="8" type="primary">MPUL0C07870</name>
    <name evidence="8" type="ORF">METSCH_C07870</name>
</gene>
<dbReference type="EMBL" id="CP034458">
    <property type="protein sequence ID" value="QBM88806.1"/>
    <property type="molecule type" value="Genomic_DNA"/>
</dbReference>
<evidence type="ECO:0000256" key="3">
    <source>
        <dbReference type="ARBA" id="ARBA00022771"/>
    </source>
</evidence>
<keyword evidence="5" id="KW-0539">Nucleus</keyword>
<dbReference type="InterPro" id="IPR052035">
    <property type="entry name" value="ZnF_BED_domain_contain"/>
</dbReference>
<feature type="compositionally biased region" description="Polar residues" evidence="6">
    <location>
        <begin position="616"/>
        <end position="629"/>
    </location>
</feature>
<evidence type="ECO:0000256" key="6">
    <source>
        <dbReference type="SAM" id="MobiDB-lite"/>
    </source>
</evidence>
<feature type="region of interest" description="Disordered" evidence="6">
    <location>
        <begin position="616"/>
        <end position="637"/>
    </location>
</feature>